<evidence type="ECO:0000256" key="8">
    <source>
        <dbReference type="ARBA" id="ARBA00023136"/>
    </source>
</evidence>
<dbReference type="PROSITE" id="PS51007">
    <property type="entry name" value="CYTC"/>
    <property type="match status" value="3"/>
</dbReference>
<feature type="binding site" description="axial binding residue" evidence="10">
    <location>
        <position position="32"/>
    </location>
    <ligand>
        <name>heme c</name>
        <dbReference type="ChEBI" id="CHEBI:61717"/>
        <label>1</label>
    </ligand>
    <ligandPart>
        <name>Fe</name>
        <dbReference type="ChEBI" id="CHEBI:18248"/>
    </ligandPart>
</feature>
<dbReference type="Gene3D" id="1.10.760.10">
    <property type="entry name" value="Cytochrome c-like domain"/>
    <property type="match status" value="2"/>
</dbReference>
<feature type="binding site" description="covalent" evidence="9">
    <location>
        <position position="28"/>
    </location>
    <ligand>
        <name>heme c</name>
        <dbReference type="ChEBI" id="CHEBI:61717"/>
        <label>1</label>
    </ligand>
</feature>
<organism evidence="12 13">
    <name type="scientific">Marinobacter nauticus</name>
    <name type="common">Marinobacter hydrocarbonoclasticus</name>
    <name type="synonym">Marinobacter aquaeolei</name>
    <dbReference type="NCBI Taxonomy" id="2743"/>
    <lineage>
        <taxon>Bacteria</taxon>
        <taxon>Pseudomonadati</taxon>
        <taxon>Pseudomonadota</taxon>
        <taxon>Gammaproteobacteria</taxon>
        <taxon>Pseudomonadales</taxon>
        <taxon>Marinobacteraceae</taxon>
        <taxon>Marinobacter</taxon>
    </lineage>
</organism>
<evidence type="ECO:0000256" key="4">
    <source>
        <dbReference type="ARBA" id="ARBA00022723"/>
    </source>
</evidence>
<evidence type="ECO:0000256" key="10">
    <source>
        <dbReference type="PIRSR" id="PIRSR000018-51"/>
    </source>
</evidence>
<dbReference type="AlphaFoldDB" id="A0A3B8WIP9"/>
<evidence type="ECO:0000256" key="9">
    <source>
        <dbReference type="PIRSR" id="PIRSR000018-50"/>
    </source>
</evidence>
<comment type="subcellular location">
    <subcellularLocation>
        <location evidence="1">Cell membrane</location>
    </subcellularLocation>
</comment>
<dbReference type="EMBL" id="DLYI01000278">
    <property type="protein sequence ID" value="HAC30119.1"/>
    <property type="molecule type" value="Genomic_DNA"/>
</dbReference>
<evidence type="ECO:0000256" key="3">
    <source>
        <dbReference type="ARBA" id="ARBA00022617"/>
    </source>
</evidence>
<dbReference type="GO" id="GO:0016614">
    <property type="term" value="F:oxidoreductase activity, acting on CH-OH group of donors"/>
    <property type="evidence" value="ECO:0007669"/>
    <property type="project" value="InterPro"/>
</dbReference>
<feature type="domain" description="Cytochrome c" evidence="11">
    <location>
        <begin position="14"/>
        <end position="117"/>
    </location>
</feature>
<accession>A0A3B8WIP9</accession>
<evidence type="ECO:0000313" key="12">
    <source>
        <dbReference type="EMBL" id="HAC30119.1"/>
    </source>
</evidence>
<dbReference type="GO" id="GO:0020037">
    <property type="term" value="F:heme binding"/>
    <property type="evidence" value="ECO:0007669"/>
    <property type="project" value="InterPro"/>
</dbReference>
<keyword evidence="3 9" id="KW-0349">Heme</keyword>
<comment type="cofactor">
    <cofactor evidence="9">
        <name>heme c</name>
        <dbReference type="ChEBI" id="CHEBI:61717"/>
    </cofactor>
    <text evidence="9">Binds 3 heme c groups covalently per subunit.</text>
</comment>
<keyword evidence="8" id="KW-0472">Membrane</keyword>
<keyword evidence="2" id="KW-1003">Cell membrane</keyword>
<dbReference type="InterPro" id="IPR051459">
    <property type="entry name" value="Cytochrome_c-type_DH"/>
</dbReference>
<feature type="binding site" description="covalent" evidence="9">
    <location>
        <position position="304"/>
    </location>
    <ligand>
        <name>heme c</name>
        <dbReference type="ChEBI" id="CHEBI:61717"/>
        <label>3</label>
    </ligand>
</feature>
<protein>
    <submittedName>
        <fullName evidence="12">Alcohol dehydrogenase</fullName>
    </submittedName>
</protein>
<keyword evidence="6" id="KW-0677">Repeat</keyword>
<sequence length="396" mass="43150">MTGAGMSLASEDAAMLEKGKYLAKAADCVACHTAPGKEPYAGGLAFELPFGTLYSPNITPDRETGIGGWSDEQFVKALQEGIGPEGDHYYPAFPYTSYTKMPREDILAIKAYLFSLDPVEQSAPENDIAFPFNQRWGLYFWNLLFLDEGRFEPDPDRSEDWNRGAYLVTGPGHCGECHTPRNLFQAMDSSERLAGADLGGWRAYNISGSDSHGIGTWTEEQLVNYFRQGYAEGLGVAGGPMAEVVELSLRHLNDRDLRAIATYLKQTEPQATGLPRPTPLADTLAAPEQPGLGSKVFAEACASCHQWNGEGNQSPAATLAGLKTVHDPKARNLMGILMEGNPASSLPVNHRMPDFGTIYNDYELSALATFVLQHFGGLDAEVTPEQIRERQASALH</sequence>
<evidence type="ECO:0000313" key="13">
    <source>
        <dbReference type="Proteomes" id="UP000261325"/>
    </source>
</evidence>
<dbReference type="GO" id="GO:0009055">
    <property type="term" value="F:electron transfer activity"/>
    <property type="evidence" value="ECO:0007669"/>
    <property type="project" value="InterPro"/>
</dbReference>
<evidence type="ECO:0000256" key="7">
    <source>
        <dbReference type="ARBA" id="ARBA00023004"/>
    </source>
</evidence>
<reference evidence="12 13" key="1">
    <citation type="journal article" date="2018" name="Nat. Biotechnol.">
        <title>A standardized bacterial taxonomy based on genome phylogeny substantially revises the tree of life.</title>
        <authorList>
            <person name="Parks D.H."/>
            <person name="Chuvochina M."/>
            <person name="Waite D.W."/>
            <person name="Rinke C."/>
            <person name="Skarshewski A."/>
            <person name="Chaumeil P.A."/>
            <person name="Hugenholtz P."/>
        </authorList>
    </citation>
    <scope>NUCLEOTIDE SEQUENCE [LARGE SCALE GENOMIC DNA]</scope>
    <source>
        <strain evidence="12">UBA9049</strain>
    </source>
</reference>
<evidence type="ECO:0000256" key="6">
    <source>
        <dbReference type="ARBA" id="ARBA00022737"/>
    </source>
</evidence>
<keyword evidence="7 10" id="KW-0408">Iron</keyword>
<feature type="binding site" description="covalent" evidence="9">
    <location>
        <position position="301"/>
    </location>
    <ligand>
        <name>heme c</name>
        <dbReference type="ChEBI" id="CHEBI:61717"/>
        <label>3</label>
    </ligand>
</feature>
<dbReference type="PANTHER" id="PTHR35008">
    <property type="entry name" value="BLL4482 PROTEIN-RELATED"/>
    <property type="match status" value="1"/>
</dbReference>
<dbReference type="InterPro" id="IPR036909">
    <property type="entry name" value="Cyt_c-like_dom_sf"/>
</dbReference>
<dbReference type="InterPro" id="IPR014353">
    <property type="entry name" value="Membr-bd_ADH_cyt_c"/>
</dbReference>
<keyword evidence="4 10" id="KW-0479">Metal-binding</keyword>
<feature type="domain" description="Cytochrome c" evidence="11">
    <location>
        <begin position="288"/>
        <end position="375"/>
    </location>
</feature>
<feature type="domain" description="Cytochrome c" evidence="11">
    <location>
        <begin position="159"/>
        <end position="268"/>
    </location>
</feature>
<keyword evidence="5" id="KW-0732">Signal</keyword>
<evidence type="ECO:0000256" key="2">
    <source>
        <dbReference type="ARBA" id="ARBA00022475"/>
    </source>
</evidence>
<evidence type="ECO:0000259" key="11">
    <source>
        <dbReference type="PROSITE" id="PS51007"/>
    </source>
</evidence>
<feature type="binding site" description="covalent" evidence="9">
    <location>
        <position position="177"/>
    </location>
    <ligand>
        <name>heme c</name>
        <dbReference type="ChEBI" id="CHEBI:61717"/>
        <label>2</label>
    </ligand>
</feature>
<feature type="binding site" description="axial binding residue" evidence="10">
    <location>
        <position position="305"/>
    </location>
    <ligand>
        <name>heme c</name>
        <dbReference type="ChEBI" id="CHEBI:61717"/>
        <label>3</label>
    </ligand>
    <ligandPart>
        <name>Fe</name>
        <dbReference type="ChEBI" id="CHEBI:18248"/>
    </ligandPart>
</feature>
<dbReference type="GO" id="GO:0005506">
    <property type="term" value="F:iron ion binding"/>
    <property type="evidence" value="ECO:0007669"/>
    <property type="project" value="InterPro"/>
</dbReference>
<dbReference type="Pfam" id="PF00034">
    <property type="entry name" value="Cytochrom_C"/>
    <property type="match status" value="2"/>
</dbReference>
<comment type="caution">
    <text evidence="12">The sequence shown here is derived from an EMBL/GenBank/DDBJ whole genome shotgun (WGS) entry which is preliminary data.</text>
</comment>
<dbReference type="InterPro" id="IPR009056">
    <property type="entry name" value="Cyt_c-like_dom"/>
</dbReference>
<gene>
    <name evidence="12" type="ORF">DCF82_20285</name>
</gene>
<name>A0A3B8WIP9_MARNT</name>
<dbReference type="PIRSF" id="PIRSF000018">
    <property type="entry name" value="Mb_ADH_cyt_c"/>
    <property type="match status" value="1"/>
</dbReference>
<feature type="binding site" description="covalent" evidence="9">
    <location>
        <position position="31"/>
    </location>
    <ligand>
        <name>heme c</name>
        <dbReference type="ChEBI" id="CHEBI:61717"/>
        <label>1</label>
    </ligand>
</feature>
<dbReference type="GO" id="GO:0005886">
    <property type="term" value="C:plasma membrane"/>
    <property type="evidence" value="ECO:0007669"/>
    <property type="project" value="UniProtKB-SubCell"/>
</dbReference>
<dbReference type="SUPFAM" id="SSF46626">
    <property type="entry name" value="Cytochrome c"/>
    <property type="match status" value="3"/>
</dbReference>
<evidence type="ECO:0000256" key="1">
    <source>
        <dbReference type="ARBA" id="ARBA00004236"/>
    </source>
</evidence>
<proteinExistence type="predicted"/>
<dbReference type="PANTHER" id="PTHR35008:SF8">
    <property type="entry name" value="ALCOHOL DEHYDROGENASE CYTOCHROME C SUBUNIT"/>
    <property type="match status" value="1"/>
</dbReference>
<dbReference type="Proteomes" id="UP000261325">
    <property type="component" value="Unassembled WGS sequence"/>
</dbReference>
<evidence type="ECO:0000256" key="5">
    <source>
        <dbReference type="ARBA" id="ARBA00022729"/>
    </source>
</evidence>
<feature type="binding site" description="covalent" evidence="9">
    <location>
        <position position="174"/>
    </location>
    <ligand>
        <name>heme c</name>
        <dbReference type="ChEBI" id="CHEBI:61717"/>
        <label>2</label>
    </ligand>
</feature>
<feature type="binding site" description="axial binding residue" evidence="10">
    <location>
        <position position="178"/>
    </location>
    <ligand>
        <name>heme c</name>
        <dbReference type="ChEBI" id="CHEBI:61717"/>
        <label>2</label>
    </ligand>
    <ligandPart>
        <name>Fe</name>
        <dbReference type="ChEBI" id="CHEBI:18248"/>
    </ligandPart>
</feature>